<dbReference type="PANTHER" id="PTHR10746:SF6">
    <property type="entry name" value="LARGE RIBOSOMAL SUBUNIT PROTEIN UL4M"/>
    <property type="match status" value="1"/>
</dbReference>
<dbReference type="SUPFAM" id="SSF52166">
    <property type="entry name" value="Ribosomal protein L4"/>
    <property type="match status" value="1"/>
</dbReference>
<dbReference type="EMBL" id="QEAQ01000153">
    <property type="protein sequence ID" value="TPX54488.1"/>
    <property type="molecule type" value="Genomic_DNA"/>
</dbReference>
<dbReference type="Gene3D" id="3.40.1370.10">
    <property type="match status" value="1"/>
</dbReference>
<protein>
    <recommendedName>
        <fullName evidence="4">Large ribosomal subunit protein uL4m</fullName>
    </recommendedName>
</protein>
<dbReference type="AlphaFoldDB" id="A0A507DU74"/>
<dbReference type="Proteomes" id="UP000318582">
    <property type="component" value="Unassembled WGS sequence"/>
</dbReference>
<evidence type="ECO:0000313" key="7">
    <source>
        <dbReference type="Proteomes" id="UP000318582"/>
    </source>
</evidence>
<sequence length="282" mass="31200">MSAVRMTLTLGLRSLRSPHIPASPVTALSTHLPMRSLTTTTTTTTSTSTAALQPWTRNLQSFLTSFTTGRPLGLVELDRSVFGIPTPRSDLLARAVRYEKSWLLQGTESTKNLGQVRGSTRKPFQQKGRGKARVGTLRAPQFRGGYIVHGPRPHDQTTDLPRKVYASALRSALSAKFLQNQLLIVDSLSLPNALKHTLAEPLAANALLGRKIYALYGSEEPEQNLVRAADKFNPDLKRSDDDEKRILVAGARMVLVQPILENEILVLDKKALEVLEEMYHVE</sequence>
<evidence type="ECO:0000256" key="4">
    <source>
        <dbReference type="ARBA" id="ARBA00040565"/>
    </source>
</evidence>
<dbReference type="InterPro" id="IPR013005">
    <property type="entry name" value="Ribosomal_uL4-like"/>
</dbReference>
<dbReference type="InterPro" id="IPR023574">
    <property type="entry name" value="Ribosomal_uL4_dom_sf"/>
</dbReference>
<organism evidence="6 7">
    <name type="scientific">Powellomyces hirtus</name>
    <dbReference type="NCBI Taxonomy" id="109895"/>
    <lineage>
        <taxon>Eukaryota</taxon>
        <taxon>Fungi</taxon>
        <taxon>Fungi incertae sedis</taxon>
        <taxon>Chytridiomycota</taxon>
        <taxon>Chytridiomycota incertae sedis</taxon>
        <taxon>Chytridiomycetes</taxon>
        <taxon>Spizellomycetales</taxon>
        <taxon>Powellomycetaceae</taxon>
        <taxon>Powellomyces</taxon>
    </lineage>
</organism>
<reference evidence="6 7" key="1">
    <citation type="journal article" date="2019" name="Sci. Rep.">
        <title>Comparative genomics of chytrid fungi reveal insights into the obligate biotrophic and pathogenic lifestyle of Synchytrium endobioticum.</title>
        <authorList>
            <person name="van de Vossenberg B.T.L.H."/>
            <person name="Warris S."/>
            <person name="Nguyen H.D.T."/>
            <person name="van Gent-Pelzer M.P.E."/>
            <person name="Joly D.L."/>
            <person name="van de Geest H.C."/>
            <person name="Bonants P.J.M."/>
            <person name="Smith D.S."/>
            <person name="Levesque C.A."/>
            <person name="van der Lee T.A.J."/>
        </authorList>
    </citation>
    <scope>NUCLEOTIDE SEQUENCE [LARGE SCALE GENOMIC DNA]</scope>
    <source>
        <strain evidence="6 7">CBS 809.83</strain>
    </source>
</reference>
<evidence type="ECO:0000313" key="6">
    <source>
        <dbReference type="EMBL" id="TPX54488.1"/>
    </source>
</evidence>
<dbReference type="GO" id="GO:0003735">
    <property type="term" value="F:structural constituent of ribosome"/>
    <property type="evidence" value="ECO:0007669"/>
    <property type="project" value="InterPro"/>
</dbReference>
<proteinExistence type="inferred from homology"/>
<comment type="similarity">
    <text evidence="1">Belongs to the universal ribosomal protein uL4 family.</text>
</comment>
<dbReference type="Pfam" id="PF00573">
    <property type="entry name" value="Ribosomal_L4"/>
    <property type="match status" value="1"/>
</dbReference>
<evidence type="ECO:0000256" key="2">
    <source>
        <dbReference type="ARBA" id="ARBA00022980"/>
    </source>
</evidence>
<keyword evidence="2" id="KW-0689">Ribosomal protein</keyword>
<gene>
    <name evidence="6" type="ORF">PhCBS80983_g05908</name>
</gene>
<accession>A0A507DU74</accession>
<evidence type="ECO:0000256" key="3">
    <source>
        <dbReference type="ARBA" id="ARBA00023274"/>
    </source>
</evidence>
<evidence type="ECO:0000256" key="1">
    <source>
        <dbReference type="ARBA" id="ARBA00010528"/>
    </source>
</evidence>
<dbReference type="STRING" id="109895.A0A507DU74"/>
<feature type="region of interest" description="Disordered" evidence="5">
    <location>
        <begin position="113"/>
        <end position="132"/>
    </location>
</feature>
<evidence type="ECO:0000256" key="5">
    <source>
        <dbReference type="SAM" id="MobiDB-lite"/>
    </source>
</evidence>
<keyword evidence="7" id="KW-1185">Reference proteome</keyword>
<dbReference type="GO" id="GO:0006412">
    <property type="term" value="P:translation"/>
    <property type="evidence" value="ECO:0007669"/>
    <property type="project" value="InterPro"/>
</dbReference>
<comment type="caution">
    <text evidence="6">The sequence shown here is derived from an EMBL/GenBank/DDBJ whole genome shotgun (WGS) entry which is preliminary data.</text>
</comment>
<dbReference type="InterPro" id="IPR002136">
    <property type="entry name" value="Ribosomal_uL4"/>
</dbReference>
<dbReference type="GO" id="GO:1990904">
    <property type="term" value="C:ribonucleoprotein complex"/>
    <property type="evidence" value="ECO:0007669"/>
    <property type="project" value="UniProtKB-KW"/>
</dbReference>
<dbReference type="PANTHER" id="PTHR10746">
    <property type="entry name" value="50S RIBOSOMAL PROTEIN L4"/>
    <property type="match status" value="1"/>
</dbReference>
<name>A0A507DU74_9FUNG</name>
<dbReference type="GO" id="GO:0005840">
    <property type="term" value="C:ribosome"/>
    <property type="evidence" value="ECO:0007669"/>
    <property type="project" value="UniProtKB-KW"/>
</dbReference>
<keyword evidence="3" id="KW-0687">Ribonucleoprotein</keyword>